<evidence type="ECO:0000256" key="1">
    <source>
        <dbReference type="SAM" id="MobiDB-lite"/>
    </source>
</evidence>
<dbReference type="Proteomes" id="UP001430953">
    <property type="component" value="Unassembled WGS sequence"/>
</dbReference>
<comment type="caution">
    <text evidence="2">The sequence shown here is derived from an EMBL/GenBank/DDBJ whole genome shotgun (WGS) entry which is preliminary data.</text>
</comment>
<feature type="region of interest" description="Disordered" evidence="1">
    <location>
        <begin position="116"/>
        <end position="143"/>
    </location>
</feature>
<evidence type="ECO:0000313" key="2">
    <source>
        <dbReference type="EMBL" id="KAL0107988.1"/>
    </source>
</evidence>
<evidence type="ECO:0000313" key="3">
    <source>
        <dbReference type="Proteomes" id="UP001430953"/>
    </source>
</evidence>
<proteinExistence type="predicted"/>
<sequence length="143" mass="16041">MFPRPGAIQSRSFFRWPRPQRDLDRVVQSGQPDEGVASQALTGRRAAARSLSRAQQIVDGIVPRLQPISRQTPLRPAVKVIRRRSRSALWIATGGEVSYARKSHLHVGRAAAARMRDGAQITERSRRRQRAGCRGAERGRARK</sequence>
<keyword evidence="3" id="KW-1185">Reference proteome</keyword>
<name>A0AAW2EXD1_9HYME</name>
<gene>
    <name evidence="2" type="ORF">PUN28_014924</name>
</gene>
<reference evidence="2 3" key="1">
    <citation type="submission" date="2023-03" db="EMBL/GenBank/DDBJ databases">
        <title>High recombination rates correlate with genetic variation in Cardiocondyla obscurior ants.</title>
        <authorList>
            <person name="Errbii M."/>
        </authorList>
    </citation>
    <scope>NUCLEOTIDE SEQUENCE [LARGE SCALE GENOMIC DNA]</scope>
    <source>
        <strain evidence="2">Alpha-2009</strain>
        <tissue evidence="2">Whole body</tissue>
    </source>
</reference>
<organism evidence="2 3">
    <name type="scientific">Cardiocondyla obscurior</name>
    <dbReference type="NCBI Taxonomy" id="286306"/>
    <lineage>
        <taxon>Eukaryota</taxon>
        <taxon>Metazoa</taxon>
        <taxon>Ecdysozoa</taxon>
        <taxon>Arthropoda</taxon>
        <taxon>Hexapoda</taxon>
        <taxon>Insecta</taxon>
        <taxon>Pterygota</taxon>
        <taxon>Neoptera</taxon>
        <taxon>Endopterygota</taxon>
        <taxon>Hymenoptera</taxon>
        <taxon>Apocrita</taxon>
        <taxon>Aculeata</taxon>
        <taxon>Formicoidea</taxon>
        <taxon>Formicidae</taxon>
        <taxon>Myrmicinae</taxon>
        <taxon>Cardiocondyla</taxon>
    </lineage>
</organism>
<protein>
    <submittedName>
        <fullName evidence="2">Uncharacterized protein</fullName>
    </submittedName>
</protein>
<accession>A0AAW2EXD1</accession>
<dbReference type="EMBL" id="JADYXP020000016">
    <property type="protein sequence ID" value="KAL0107988.1"/>
    <property type="molecule type" value="Genomic_DNA"/>
</dbReference>
<dbReference type="AlphaFoldDB" id="A0AAW2EXD1"/>